<dbReference type="Pfam" id="PF01493">
    <property type="entry name" value="GXGXG"/>
    <property type="match status" value="1"/>
</dbReference>
<dbReference type="SUPFAM" id="SSF69336">
    <property type="entry name" value="Alpha subunit of glutamate synthase, C-terminal domain"/>
    <property type="match status" value="1"/>
</dbReference>
<sequence>MNPLTFTLKTSLQQRLDLSALTPSTLQDKSLSDINALELPYGNRLLRVDAVFDVVGDDAQQIIFNADCNKLDHIGAGLTGGTIEIQGSVGAYLGRDMRQGTIKVFGNTDVYAAAGMRGGEIFIQGNAGDFLGAARASERQGMRGGRVIVTGNAGHRVGDQLRRGIIVIEGDAGDYCASRMIAGTIAVFGQAGRYLGYGMQRGTVVLSRPPAHLPATFNDCGKHELLFLRLLGKSLQYPNCRIPSTLFSAPVQRFAGDLATIGKGEILVAG</sequence>
<dbReference type="AlphaFoldDB" id="A0A2N9YGI7"/>
<dbReference type="GO" id="GO:0015948">
    <property type="term" value="P:methanogenesis"/>
    <property type="evidence" value="ECO:0007669"/>
    <property type="project" value="InterPro"/>
</dbReference>
<dbReference type="Gene3D" id="2.160.20.60">
    <property type="entry name" value="Glutamate synthase, alpha subunit, C-terminal domain"/>
    <property type="match status" value="1"/>
</dbReference>
<dbReference type="GO" id="GO:0018493">
    <property type="term" value="F:formylmethanofuran dehydrogenase activity"/>
    <property type="evidence" value="ECO:0007669"/>
    <property type="project" value="InterPro"/>
</dbReference>
<dbReference type="NCBIfam" id="TIGR03122">
    <property type="entry name" value="one_C_dehyd_C"/>
    <property type="match status" value="1"/>
</dbReference>
<dbReference type="Proteomes" id="UP000234271">
    <property type="component" value="Chromosome"/>
</dbReference>
<name>A0A2N9YGI7_9GAMM</name>
<dbReference type="KEGG" id="blep:AL038_10685"/>
<dbReference type="RefSeq" id="WP_062152679.1">
    <property type="nucleotide sequence ID" value="NZ_CP012373.2"/>
</dbReference>
<dbReference type="OrthoDB" id="8562860at2"/>
<evidence type="ECO:0000259" key="1">
    <source>
        <dbReference type="Pfam" id="PF01493"/>
    </source>
</evidence>
<organism evidence="2 3">
    <name type="scientific">Beggiatoa leptomitoformis</name>
    <dbReference type="NCBI Taxonomy" id="288004"/>
    <lineage>
        <taxon>Bacteria</taxon>
        <taxon>Pseudomonadati</taxon>
        <taxon>Pseudomonadota</taxon>
        <taxon>Gammaproteobacteria</taxon>
        <taxon>Thiotrichales</taxon>
        <taxon>Thiotrichaceae</taxon>
        <taxon>Beggiatoa</taxon>
    </lineage>
</organism>
<dbReference type="PANTHER" id="PTHR39673">
    <property type="entry name" value="TUNGSTEN FORMYLMETHANOFURAN DEHYDROGENASE, SUBUNIT C (FWDC)"/>
    <property type="match status" value="1"/>
</dbReference>
<dbReference type="InterPro" id="IPR036485">
    <property type="entry name" value="Glu_synth_asu_C_sf"/>
</dbReference>
<dbReference type="InterPro" id="IPR017550">
    <property type="entry name" value="Formylmethanofuran_DH_suC"/>
</dbReference>
<dbReference type="InterPro" id="IPR002489">
    <property type="entry name" value="Glu_synth_asu_C"/>
</dbReference>
<dbReference type="PANTHER" id="PTHR39673:SF5">
    <property type="entry name" value="TUNGSTEN-CONTAINING FORMYLMETHANOFURAN DEHYDROGENASE 2 SUBUNIT C"/>
    <property type="match status" value="1"/>
</dbReference>
<accession>A0A2N9YGI7</accession>
<evidence type="ECO:0000313" key="2">
    <source>
        <dbReference type="EMBL" id="AUI69620.1"/>
    </source>
</evidence>
<proteinExistence type="predicted"/>
<feature type="domain" description="Glutamate synthase alpha subunit C-terminal" evidence="1">
    <location>
        <begin position="76"/>
        <end position="207"/>
    </location>
</feature>
<protein>
    <submittedName>
        <fullName evidence="2">Formylmethanofuran dehydrogenase subunit C</fullName>
    </submittedName>
</protein>
<keyword evidence="3" id="KW-1185">Reference proteome</keyword>
<reference evidence="3" key="1">
    <citation type="submission" date="2016-12" db="EMBL/GenBank/DDBJ databases">
        <title>Complete Genome Sequence of Beggiatoa leptomitiformis D-401.</title>
        <authorList>
            <person name="Fomenkov A."/>
            <person name="Vincze T."/>
            <person name="Grabovich M."/>
            <person name="Anton B.P."/>
            <person name="Dubinina G."/>
            <person name="Orlova M."/>
            <person name="Belousova E."/>
            <person name="Roberts R.J."/>
        </authorList>
    </citation>
    <scope>NUCLEOTIDE SEQUENCE [LARGE SCALE GENOMIC DNA]</scope>
    <source>
        <strain evidence="3">D-401</strain>
    </source>
</reference>
<dbReference type="GO" id="GO:0046914">
    <property type="term" value="F:transition metal ion binding"/>
    <property type="evidence" value="ECO:0007669"/>
    <property type="project" value="InterPro"/>
</dbReference>
<dbReference type="STRING" id="288004.AL038_10685"/>
<gene>
    <name evidence="2" type="ORF">BLE401_13585</name>
</gene>
<evidence type="ECO:0000313" key="3">
    <source>
        <dbReference type="Proteomes" id="UP000234271"/>
    </source>
</evidence>
<dbReference type="EMBL" id="CP018889">
    <property type="protein sequence ID" value="AUI69620.1"/>
    <property type="molecule type" value="Genomic_DNA"/>
</dbReference>